<evidence type="ECO:0000256" key="4">
    <source>
        <dbReference type="ARBA" id="ARBA00022475"/>
    </source>
</evidence>
<evidence type="ECO:0000256" key="7">
    <source>
        <dbReference type="ARBA" id="ARBA00022927"/>
    </source>
</evidence>
<dbReference type="InterPro" id="IPR037682">
    <property type="entry name" value="TonB_C"/>
</dbReference>
<proteinExistence type="inferred from homology"/>
<feature type="compositionally biased region" description="Pro residues" evidence="10">
    <location>
        <begin position="118"/>
        <end position="129"/>
    </location>
</feature>
<feature type="region of interest" description="Disordered" evidence="10">
    <location>
        <begin position="60"/>
        <end position="194"/>
    </location>
</feature>
<dbReference type="NCBIfam" id="TIGR01352">
    <property type="entry name" value="tonB_Cterm"/>
    <property type="match status" value="1"/>
</dbReference>
<comment type="similarity">
    <text evidence="2">Belongs to the TonB family.</text>
</comment>
<evidence type="ECO:0000256" key="8">
    <source>
        <dbReference type="ARBA" id="ARBA00022989"/>
    </source>
</evidence>
<dbReference type="InterPro" id="IPR006260">
    <property type="entry name" value="TonB/TolA_C"/>
</dbReference>
<dbReference type="PANTHER" id="PTHR33446:SF13">
    <property type="entry name" value="TONB PROTEIN"/>
    <property type="match status" value="1"/>
</dbReference>
<dbReference type="InterPro" id="IPR051045">
    <property type="entry name" value="TonB-dependent_transducer"/>
</dbReference>
<keyword evidence="7" id="KW-0653">Protein transport</keyword>
<dbReference type="Pfam" id="PF13103">
    <property type="entry name" value="TonB_2"/>
    <property type="match status" value="1"/>
</dbReference>
<keyword evidence="9" id="KW-0472">Membrane</keyword>
<sequence>MRRFAEFTAFVALALIVHLITLSLRASDTGLAASGEGGEALMSLQASTGSIEDLVEKWEKPPETASPRMPTQPAQPTVERPNIALQQTQDARTVPAMPRVPGLALPHSDPLPDTEATAPPPLSVPPVPLPEKDVAPEPPKIAAIHPQPRPERPKQPVRKAPRQDAKRQSKSSAANSKQSAAGQGGGQQAGPGSRSAIATLSKGQRQTLMSQWGAQVRARIERRKHYPRAARGASGTVRLHVTVASSGALRGVSIARSSGNAHIDQAGLRAVQSARKFPPAPRGLTISVQTFTLLMNFGN</sequence>
<evidence type="ECO:0000256" key="10">
    <source>
        <dbReference type="SAM" id="MobiDB-lite"/>
    </source>
</evidence>
<evidence type="ECO:0000256" key="6">
    <source>
        <dbReference type="ARBA" id="ARBA00022692"/>
    </source>
</evidence>
<feature type="domain" description="TonB C-terminal" evidence="11">
    <location>
        <begin position="211"/>
        <end position="299"/>
    </location>
</feature>
<keyword evidence="6" id="KW-0812">Transmembrane</keyword>
<dbReference type="SUPFAM" id="SSF74653">
    <property type="entry name" value="TolA/TonB C-terminal domain"/>
    <property type="match status" value="1"/>
</dbReference>
<dbReference type="RefSeq" id="WP_316774585.1">
    <property type="nucleotide sequence ID" value="NZ_JASMWN010000004.1"/>
</dbReference>
<reference evidence="13" key="1">
    <citation type="submission" date="2023-05" db="EMBL/GenBank/DDBJ databases">
        <title>Sedimentitalea sp. nov. JM2-8.</title>
        <authorList>
            <person name="Huang J."/>
        </authorList>
    </citation>
    <scope>NUCLEOTIDE SEQUENCE [LARGE SCALE GENOMIC DNA]</scope>
    <source>
        <strain evidence="13">KHS03</strain>
    </source>
</reference>
<organism evidence="12 13">
    <name type="scientific">Sedimentitalea todarodis</name>
    <dbReference type="NCBI Taxonomy" id="1631240"/>
    <lineage>
        <taxon>Bacteria</taxon>
        <taxon>Pseudomonadati</taxon>
        <taxon>Pseudomonadota</taxon>
        <taxon>Alphaproteobacteria</taxon>
        <taxon>Rhodobacterales</taxon>
        <taxon>Paracoccaceae</taxon>
        <taxon>Sedimentitalea</taxon>
    </lineage>
</organism>
<evidence type="ECO:0000256" key="3">
    <source>
        <dbReference type="ARBA" id="ARBA00022448"/>
    </source>
</evidence>
<dbReference type="EMBL" id="JASMWN010000004">
    <property type="protein sequence ID" value="MDU9003571.1"/>
    <property type="molecule type" value="Genomic_DNA"/>
</dbReference>
<keyword evidence="8" id="KW-1133">Transmembrane helix</keyword>
<evidence type="ECO:0000256" key="2">
    <source>
        <dbReference type="ARBA" id="ARBA00006555"/>
    </source>
</evidence>
<keyword evidence="3" id="KW-0813">Transport</keyword>
<dbReference type="Gene3D" id="3.30.1150.10">
    <property type="match status" value="1"/>
</dbReference>
<accession>A0ABU3VBM8</accession>
<evidence type="ECO:0000313" key="13">
    <source>
        <dbReference type="Proteomes" id="UP001255416"/>
    </source>
</evidence>
<evidence type="ECO:0000256" key="9">
    <source>
        <dbReference type="ARBA" id="ARBA00023136"/>
    </source>
</evidence>
<evidence type="ECO:0000313" key="12">
    <source>
        <dbReference type="EMBL" id="MDU9003571.1"/>
    </source>
</evidence>
<dbReference type="PROSITE" id="PS52015">
    <property type="entry name" value="TONB_CTD"/>
    <property type="match status" value="1"/>
</dbReference>
<feature type="compositionally biased region" description="Low complexity" evidence="10">
    <location>
        <begin position="170"/>
        <end position="181"/>
    </location>
</feature>
<comment type="subcellular location">
    <subcellularLocation>
        <location evidence="1">Cell inner membrane</location>
        <topology evidence="1">Single-pass membrane protein</topology>
        <orientation evidence="1">Periplasmic side</orientation>
    </subcellularLocation>
</comment>
<dbReference type="PANTHER" id="PTHR33446">
    <property type="entry name" value="PROTEIN TONB-RELATED"/>
    <property type="match status" value="1"/>
</dbReference>
<protein>
    <submittedName>
        <fullName evidence="12">TonB family protein</fullName>
    </submittedName>
</protein>
<comment type="caution">
    <text evidence="12">The sequence shown here is derived from an EMBL/GenBank/DDBJ whole genome shotgun (WGS) entry which is preliminary data.</text>
</comment>
<gene>
    <name evidence="12" type="ORF">QO231_06860</name>
</gene>
<evidence type="ECO:0000256" key="5">
    <source>
        <dbReference type="ARBA" id="ARBA00022519"/>
    </source>
</evidence>
<keyword evidence="13" id="KW-1185">Reference proteome</keyword>
<keyword evidence="4" id="KW-1003">Cell membrane</keyword>
<keyword evidence="5" id="KW-0997">Cell inner membrane</keyword>
<evidence type="ECO:0000259" key="11">
    <source>
        <dbReference type="PROSITE" id="PS52015"/>
    </source>
</evidence>
<name>A0ABU3VBM8_9RHOB</name>
<dbReference type="Proteomes" id="UP001255416">
    <property type="component" value="Unassembled WGS sequence"/>
</dbReference>
<evidence type="ECO:0000256" key="1">
    <source>
        <dbReference type="ARBA" id="ARBA00004383"/>
    </source>
</evidence>